<evidence type="ECO:0000259" key="2">
    <source>
        <dbReference type="PROSITE" id="PS50093"/>
    </source>
</evidence>
<evidence type="ECO:0000256" key="1">
    <source>
        <dbReference type="SAM" id="SignalP"/>
    </source>
</evidence>
<dbReference type="RefSeq" id="WP_086030117.1">
    <property type="nucleotide sequence ID" value="NZ_LAPZ01000003.1"/>
</dbReference>
<name>A0A1Y2PFE7_9FLAO</name>
<dbReference type="Pfam" id="PF13585">
    <property type="entry name" value="CHU_C"/>
    <property type="match status" value="1"/>
</dbReference>
<gene>
    <name evidence="3" type="ORF">WH52_06410</name>
</gene>
<dbReference type="STRING" id="1635173.WH52_06410"/>
<dbReference type="InterPro" id="IPR013783">
    <property type="entry name" value="Ig-like_fold"/>
</dbReference>
<proteinExistence type="predicted"/>
<dbReference type="SUPFAM" id="SSF101908">
    <property type="entry name" value="Putative isomerase YbhE"/>
    <property type="match status" value="1"/>
</dbReference>
<dbReference type="InterPro" id="IPR026341">
    <property type="entry name" value="T9SS_type_B"/>
</dbReference>
<dbReference type="EMBL" id="LAPZ01000003">
    <property type="protein sequence ID" value="OSY88388.1"/>
    <property type="molecule type" value="Genomic_DNA"/>
</dbReference>
<dbReference type="Gene3D" id="2.60.40.10">
    <property type="entry name" value="Immunoglobulins"/>
    <property type="match status" value="1"/>
</dbReference>
<dbReference type="InterPro" id="IPR035986">
    <property type="entry name" value="PKD_dom_sf"/>
</dbReference>
<keyword evidence="1" id="KW-0732">Signal</keyword>
<comment type="caution">
    <text evidence="3">The sequence shown here is derived from an EMBL/GenBank/DDBJ whole genome shotgun (WGS) entry which is preliminary data.</text>
</comment>
<dbReference type="AlphaFoldDB" id="A0A1Y2PFE7"/>
<dbReference type="NCBIfam" id="TIGR04131">
    <property type="entry name" value="Bac_Flav_CTERM"/>
    <property type="match status" value="1"/>
</dbReference>
<dbReference type="InterPro" id="IPR022409">
    <property type="entry name" value="PKD/Chitinase_dom"/>
</dbReference>
<reference evidence="3 4" key="1">
    <citation type="submission" date="2015-03" db="EMBL/GenBank/DDBJ databases">
        <title>Genome sequence of Tenacibaculum sp. S2-2, isolated from intestinal microbiota of sea cucumber, Apostichopus japonicas.</title>
        <authorList>
            <person name="Shao Z."/>
            <person name="Wang L."/>
            <person name="Li X."/>
        </authorList>
    </citation>
    <scope>NUCLEOTIDE SEQUENCE [LARGE SCALE GENOMIC DNA]</scope>
    <source>
        <strain evidence="3 4">S2-2</strain>
    </source>
</reference>
<feature type="domain" description="PKD" evidence="2">
    <location>
        <begin position="409"/>
        <end position="442"/>
    </location>
</feature>
<dbReference type="InterPro" id="IPR000601">
    <property type="entry name" value="PKD_dom"/>
</dbReference>
<dbReference type="InParanoid" id="A0A1Y2PFE7"/>
<sequence>MRFKLTIIISFFSLLTFAQNEVSNWYFGEKAGLKFENGRVNILNDGKINAPAGCSSISDENGNLLFYTNGNTIWNKNHEIMENGESIGGDINIFQNSIIIPKPNDNSTFYVISTLSKPSQSPLLTPGLFISEVIINNLFPLGKVISKFSRIRGNTTERVTAIHKKNGKDILLISFGKLSSSSEKNDTFFIYEITELGFNRQPKIIKIDDEISEKGSMKVSPDGKTLAIADYNERYIHLYNFNTNTINLEFRKKFSTDLFGVPLPPLGIEFSPSSNSLFYSAYGVIMQHPFYLVDPNDPFSDSNRIVGTFPFNQFGALQLGIDNRIYVSTYQDNNGVISSNPKIGAIENSDSFSPTLKFNNTQIDLQNGKSLKGLPNFIVSFFRNRIITENKCVFEAFDFSFDSYVEVSSVKWDFGDGITSKERTPSHIYTIAGQYTVKAVLTTIYNKKIQIFKRIKVHPLPELIKNQELNQCDDNDDGISIFNLNNITPKISNNNSLTYKFYSSLSDAQNETNEILNPENYTNISNPQTLYIKAYSNYNCSEIESFSIQTLYKPSINLDPIIVCEDSDSDLNNLKGDFDLRRKRDEIINLLNLPNTEKISFYPTKNDALKSTNKLPIRFNSGSTTIWVKIENNNGCSGISPIELIVNNLPPIDLKDLYTICINPFDHPPIIISADNENNRYEWVDDKNNVLSVEREFTLTRAGDFRLNIYKTENGLECTNSKKFSVKYPTPPIFQSIEVEANNEIDNSIFITVEGSSSYEFSLDNINYFGNGQSHTFNNISPGLYNIYVRDLKKCEASISSQASIIGYPKFFTPNSDGKNDSWIVYGANAKLFKNINIRIFNRFGKTLYVINNNNTDYGWDGTYNGKILPSDDYWFYAKLIDLNGNLIEKKGHISLQRN</sequence>
<dbReference type="SUPFAM" id="SSF49299">
    <property type="entry name" value="PKD domain"/>
    <property type="match status" value="1"/>
</dbReference>
<evidence type="ECO:0000313" key="4">
    <source>
        <dbReference type="Proteomes" id="UP000194221"/>
    </source>
</evidence>
<feature type="signal peptide" evidence="1">
    <location>
        <begin position="1"/>
        <end position="18"/>
    </location>
</feature>
<dbReference type="CDD" id="cd00146">
    <property type="entry name" value="PKD"/>
    <property type="match status" value="1"/>
</dbReference>
<organism evidence="3 4">
    <name type="scientific">Tenacibaculum holothuriorum</name>
    <dbReference type="NCBI Taxonomy" id="1635173"/>
    <lineage>
        <taxon>Bacteria</taxon>
        <taxon>Pseudomonadati</taxon>
        <taxon>Bacteroidota</taxon>
        <taxon>Flavobacteriia</taxon>
        <taxon>Flavobacteriales</taxon>
        <taxon>Flavobacteriaceae</taxon>
        <taxon>Tenacibaculum</taxon>
    </lineage>
</organism>
<accession>A0A1Y2PFE7</accession>
<evidence type="ECO:0000313" key="3">
    <source>
        <dbReference type="EMBL" id="OSY88388.1"/>
    </source>
</evidence>
<dbReference type="Proteomes" id="UP000194221">
    <property type="component" value="Unassembled WGS sequence"/>
</dbReference>
<feature type="chain" id="PRO_5011988351" description="PKD domain-containing protein" evidence="1">
    <location>
        <begin position="19"/>
        <end position="899"/>
    </location>
</feature>
<dbReference type="Pfam" id="PF18911">
    <property type="entry name" value="PKD_4"/>
    <property type="match status" value="1"/>
</dbReference>
<dbReference type="OrthoDB" id="9765926at2"/>
<keyword evidence="4" id="KW-1185">Reference proteome</keyword>
<protein>
    <recommendedName>
        <fullName evidence="2">PKD domain-containing protein</fullName>
    </recommendedName>
</protein>
<dbReference type="SMART" id="SM00089">
    <property type="entry name" value="PKD"/>
    <property type="match status" value="1"/>
</dbReference>
<dbReference type="PROSITE" id="PS50093">
    <property type="entry name" value="PKD"/>
    <property type="match status" value="1"/>
</dbReference>